<keyword evidence="3" id="KW-1185">Reference proteome</keyword>
<reference evidence="2" key="1">
    <citation type="submission" date="2020-12" db="EMBL/GenBank/DDBJ databases">
        <title>Bacterial taxonomy.</title>
        <authorList>
            <person name="Pan X."/>
        </authorList>
    </citation>
    <scope>NUCLEOTIDE SEQUENCE</scope>
    <source>
        <strain evidence="2">B2012</strain>
    </source>
</reference>
<organism evidence="2 3">
    <name type="scientific">Acuticoccus mangrovi</name>
    <dbReference type="NCBI Taxonomy" id="2796142"/>
    <lineage>
        <taxon>Bacteria</taxon>
        <taxon>Pseudomonadati</taxon>
        <taxon>Pseudomonadota</taxon>
        <taxon>Alphaproteobacteria</taxon>
        <taxon>Hyphomicrobiales</taxon>
        <taxon>Amorphaceae</taxon>
        <taxon>Acuticoccus</taxon>
    </lineage>
</organism>
<dbReference type="RefSeq" id="WP_198883538.1">
    <property type="nucleotide sequence ID" value="NZ_JAEKJA010000018.1"/>
</dbReference>
<dbReference type="Proteomes" id="UP000609531">
    <property type="component" value="Unassembled WGS sequence"/>
</dbReference>
<proteinExistence type="predicted"/>
<protein>
    <submittedName>
        <fullName evidence="2">Uncharacterized protein</fullName>
    </submittedName>
</protein>
<sequence>MKRFLIATAALLSLGVAAHAAESKLKYEDVFADATEVVIPVQVAGTYEERSELLVKLPNDNQYAVPVADPADLAAWRKNDLVNVVITQGIVADVRRGGPAPAFSYTVLDDTEVLDGIPEDTLVRQITVTTTVKDIEEDIDQIVFLAAAGDDRTATVMTPGMLKKAGLKPGDLVDLIYFDEIDIEPR</sequence>
<evidence type="ECO:0000313" key="3">
    <source>
        <dbReference type="Proteomes" id="UP000609531"/>
    </source>
</evidence>
<evidence type="ECO:0000313" key="2">
    <source>
        <dbReference type="EMBL" id="MBJ3777635.1"/>
    </source>
</evidence>
<gene>
    <name evidence="2" type="ORF">JCR33_18160</name>
</gene>
<feature type="chain" id="PRO_5036736925" evidence="1">
    <location>
        <begin position="21"/>
        <end position="186"/>
    </location>
</feature>
<dbReference type="EMBL" id="JAEKJA010000018">
    <property type="protein sequence ID" value="MBJ3777635.1"/>
    <property type="molecule type" value="Genomic_DNA"/>
</dbReference>
<accession>A0A934IS25</accession>
<evidence type="ECO:0000256" key="1">
    <source>
        <dbReference type="SAM" id="SignalP"/>
    </source>
</evidence>
<name>A0A934IS25_9HYPH</name>
<comment type="caution">
    <text evidence="2">The sequence shown here is derived from an EMBL/GenBank/DDBJ whole genome shotgun (WGS) entry which is preliminary data.</text>
</comment>
<feature type="signal peptide" evidence="1">
    <location>
        <begin position="1"/>
        <end position="20"/>
    </location>
</feature>
<dbReference type="AlphaFoldDB" id="A0A934IS25"/>
<keyword evidence="1" id="KW-0732">Signal</keyword>